<evidence type="ECO:0000256" key="3">
    <source>
        <dbReference type="ARBA" id="ARBA00022448"/>
    </source>
</evidence>
<evidence type="ECO:0000259" key="7">
    <source>
        <dbReference type="PROSITE" id="PS50983"/>
    </source>
</evidence>
<dbReference type="CDD" id="cd01146">
    <property type="entry name" value="FhuD"/>
    <property type="match status" value="1"/>
</dbReference>
<feature type="chain" id="PRO_5020794974" evidence="6">
    <location>
        <begin position="23"/>
        <end position="285"/>
    </location>
</feature>
<accession>A0A4V2V7S6</accession>
<evidence type="ECO:0000256" key="1">
    <source>
        <dbReference type="ARBA" id="ARBA00004196"/>
    </source>
</evidence>
<evidence type="ECO:0000256" key="2">
    <source>
        <dbReference type="ARBA" id="ARBA00008814"/>
    </source>
</evidence>
<dbReference type="PROSITE" id="PS50983">
    <property type="entry name" value="FE_B12_PBP"/>
    <property type="match status" value="1"/>
</dbReference>
<keyword evidence="4" id="KW-0410">Iron transport</keyword>
<keyword evidence="4" id="KW-0408">Iron</keyword>
<keyword evidence="4" id="KW-0406">Ion transport</keyword>
<reference evidence="8 9" key="1">
    <citation type="submission" date="2019-03" db="EMBL/GenBank/DDBJ databases">
        <title>Genomic Encyclopedia of Type Strains, Phase IV (KMG-V): Genome sequencing to study the core and pangenomes of soil and plant-associated prokaryotes.</title>
        <authorList>
            <person name="Whitman W."/>
        </authorList>
    </citation>
    <scope>NUCLEOTIDE SEQUENCE [LARGE SCALE GENOMIC DNA]</scope>
    <source>
        <strain evidence="8 9">Hc14</strain>
    </source>
</reference>
<dbReference type="InterPro" id="IPR002491">
    <property type="entry name" value="ABC_transptr_periplasmic_BD"/>
</dbReference>
<dbReference type="GO" id="GO:1901678">
    <property type="term" value="P:iron coordination entity transport"/>
    <property type="evidence" value="ECO:0007669"/>
    <property type="project" value="UniProtKB-ARBA"/>
</dbReference>
<feature type="signal peptide" evidence="6">
    <location>
        <begin position="1"/>
        <end position="22"/>
    </location>
</feature>
<dbReference type="EMBL" id="SMBH01000045">
    <property type="protein sequence ID" value="TCU03626.1"/>
    <property type="molecule type" value="Genomic_DNA"/>
</dbReference>
<dbReference type="PANTHER" id="PTHR30532">
    <property type="entry name" value="IRON III DICITRATE-BINDING PERIPLASMIC PROTEIN"/>
    <property type="match status" value="1"/>
</dbReference>
<feature type="domain" description="Fe/B12 periplasmic-binding" evidence="7">
    <location>
        <begin position="27"/>
        <end position="285"/>
    </location>
</feature>
<comment type="similarity">
    <text evidence="2">Belongs to the bacterial solute-binding protein 8 family.</text>
</comment>
<dbReference type="Gene3D" id="3.40.50.1980">
    <property type="entry name" value="Nitrogenase molybdenum iron protein domain"/>
    <property type="match status" value="2"/>
</dbReference>
<dbReference type="Pfam" id="PF01497">
    <property type="entry name" value="Peripla_BP_2"/>
    <property type="match status" value="1"/>
</dbReference>
<keyword evidence="3" id="KW-0813">Transport</keyword>
<dbReference type="AlphaFoldDB" id="A0A4V2V7S6"/>
<keyword evidence="5 6" id="KW-0732">Signal</keyword>
<dbReference type="SUPFAM" id="SSF53807">
    <property type="entry name" value="Helical backbone' metal receptor"/>
    <property type="match status" value="1"/>
</dbReference>
<dbReference type="PRINTS" id="PR01715">
    <property type="entry name" value="FERRIBNDNGPP"/>
</dbReference>
<dbReference type="GO" id="GO:0030288">
    <property type="term" value="C:outer membrane-bounded periplasmic space"/>
    <property type="evidence" value="ECO:0007669"/>
    <property type="project" value="TreeGrafter"/>
</dbReference>
<proteinExistence type="inferred from homology"/>
<sequence>MFTRRTLLGALAASPFAPAAFAAPPRRIVCLEWTSAEMFISLGVPPLAVADLKGYRDWVAAPALPVSTLDLGARGEPNLEVISALRPDLIAGAYGYGIDETMYTRFAPVFSVPFYEGMSTPLAQAEAETMKLGAIVGRQDAARNLVSETMQTINDTRNALRTRPAGPIAIISMFDDRQVRVYGRGSLFQDVLDRVGLVNAWTGETSEWGFSTVGIDALTVIGNAHLISLDPIPPHIRIRIEQSSLWTNLPCVRAGNVATIPPVWPFGGLAAAARFATFIRNFVQA</sequence>
<protein>
    <submittedName>
        <fullName evidence="8">Iron complex transport system substrate-binding protein</fullName>
    </submittedName>
</protein>
<evidence type="ECO:0000256" key="5">
    <source>
        <dbReference type="ARBA" id="ARBA00022729"/>
    </source>
</evidence>
<name>A0A4V2V7S6_RHISU</name>
<gene>
    <name evidence="8" type="ORF">EV132_1454</name>
</gene>
<comment type="subcellular location">
    <subcellularLocation>
        <location evidence="1">Cell envelope</location>
    </subcellularLocation>
</comment>
<evidence type="ECO:0000256" key="6">
    <source>
        <dbReference type="SAM" id="SignalP"/>
    </source>
</evidence>
<dbReference type="PANTHER" id="PTHR30532:SF1">
    <property type="entry name" value="IRON(3+)-HYDROXAMATE-BINDING PROTEIN FHUD"/>
    <property type="match status" value="1"/>
</dbReference>
<comment type="caution">
    <text evidence="8">The sequence shown here is derived from an EMBL/GenBank/DDBJ whole genome shotgun (WGS) entry which is preliminary data.</text>
</comment>
<dbReference type="Proteomes" id="UP000294576">
    <property type="component" value="Unassembled WGS sequence"/>
</dbReference>
<evidence type="ECO:0000313" key="8">
    <source>
        <dbReference type="EMBL" id="TCU03626.1"/>
    </source>
</evidence>
<evidence type="ECO:0000313" key="9">
    <source>
        <dbReference type="Proteomes" id="UP000294576"/>
    </source>
</evidence>
<dbReference type="RefSeq" id="WP_165928373.1">
    <property type="nucleotide sequence ID" value="NZ_SMBH01000045.1"/>
</dbReference>
<organism evidence="8 9">
    <name type="scientific">Rhizobium sullae</name>
    <name type="common">Rhizobium hedysari</name>
    <dbReference type="NCBI Taxonomy" id="50338"/>
    <lineage>
        <taxon>Bacteria</taxon>
        <taxon>Pseudomonadati</taxon>
        <taxon>Pseudomonadota</taxon>
        <taxon>Alphaproteobacteria</taxon>
        <taxon>Hyphomicrobiales</taxon>
        <taxon>Rhizobiaceae</taxon>
        <taxon>Rhizobium/Agrobacterium group</taxon>
        <taxon>Rhizobium</taxon>
    </lineage>
</organism>
<dbReference type="InterPro" id="IPR051313">
    <property type="entry name" value="Bact_iron-sidero_bind"/>
</dbReference>
<evidence type="ECO:0000256" key="4">
    <source>
        <dbReference type="ARBA" id="ARBA00022496"/>
    </source>
</evidence>